<feature type="domain" description="NlpC/P60" evidence="7">
    <location>
        <begin position="407"/>
        <end position="571"/>
    </location>
</feature>
<feature type="chain" id="PRO_5009920887" evidence="6">
    <location>
        <begin position="29"/>
        <end position="659"/>
    </location>
</feature>
<feature type="compositionally biased region" description="Acidic residues" evidence="5">
    <location>
        <begin position="172"/>
        <end position="197"/>
    </location>
</feature>
<dbReference type="EMBL" id="FQZY01000050">
    <property type="protein sequence ID" value="SHK44963.1"/>
    <property type="molecule type" value="Genomic_DNA"/>
</dbReference>
<dbReference type="SUPFAM" id="SSF54001">
    <property type="entry name" value="Cysteine proteinases"/>
    <property type="match status" value="1"/>
</dbReference>
<evidence type="ECO:0000256" key="3">
    <source>
        <dbReference type="ARBA" id="ARBA00022801"/>
    </source>
</evidence>
<reference evidence="8 9" key="1">
    <citation type="submission" date="2016-11" db="EMBL/GenBank/DDBJ databases">
        <authorList>
            <person name="Jaros S."/>
            <person name="Januszkiewicz K."/>
            <person name="Wedrychowicz H."/>
        </authorList>
    </citation>
    <scope>NUCLEOTIDE SEQUENCE [LARGE SCALE GENOMIC DNA]</scope>
    <source>
        <strain evidence="8 9">DSM 15480</strain>
    </source>
</reference>
<sequence length="659" mass="71332">MKRNYISRMFCITIASTMLVANTPTVFAAEYSEPTEQGGEMETQSEDMGDGQSDEGWEEPAESVTVQRYALYKGEKIIIDIVDDTTVILEDGTEIPFSEFEGEVFYDEVTMTRDELRAQNAAEAAKRAEEEAAKKKAEEEAAKKAEEEAAKKKAEEEAAKKAEEEAAKNAEEESADNGEEEQPAEEEESKSEEETPAEEAKAADPVFDPGANITAGTGFYTGQLSSTYNITFSDDFAEIMQQIEDEYKASVNNNALEAEKARVISEAKANGGEVQDESAEQVDETSIEVEVDPAQVTEGIEVKNWQDVLAVYVLDQTRKGAKTFTFSKDTKADIAAVFAEMNAPVEENHAITYANTSTEDYMAAHPELNDAEKELLKKYMDQDCILLCAAATQADGFITESLEEGLSAERIGVVRAAYSLVGKIAYFWGGKYNAIGWNDSWGSQKVISAAGSDDSGQLKLYGMDCSGYVTWAFINGFQDTSVSIGNGTTSQWNASEEISEDEAKAGDIVLLNAPLADASDNHIGVVVGRSGAGDLIVAHCNATDNGVVIDAAYDAGFRYVRRPYCYNETTVSAAGKAETAEAESVTEAKEEKKAGNPKKITVAKSEITPTKSKTLARGVVVQRKKTLTNALEIAGTTSIEQTLSAEKQSTAKTLLSSLK</sequence>
<keyword evidence="2" id="KW-0645">Protease</keyword>
<name>A0A1M6SJU3_9FIRM</name>
<organism evidence="8 9">
    <name type="scientific">Hespellia stercorisuis DSM 15480</name>
    <dbReference type="NCBI Taxonomy" id="1121950"/>
    <lineage>
        <taxon>Bacteria</taxon>
        <taxon>Bacillati</taxon>
        <taxon>Bacillota</taxon>
        <taxon>Clostridia</taxon>
        <taxon>Lachnospirales</taxon>
        <taxon>Lachnospiraceae</taxon>
        <taxon>Hespellia</taxon>
    </lineage>
</organism>
<evidence type="ECO:0000256" key="6">
    <source>
        <dbReference type="SAM" id="SignalP"/>
    </source>
</evidence>
<feature type="compositionally biased region" description="Acidic residues" evidence="5">
    <location>
        <begin position="43"/>
        <end position="60"/>
    </location>
</feature>
<dbReference type="Proteomes" id="UP000184301">
    <property type="component" value="Unassembled WGS sequence"/>
</dbReference>
<keyword evidence="3" id="KW-0378">Hydrolase</keyword>
<dbReference type="AlphaFoldDB" id="A0A1M6SJU3"/>
<proteinExistence type="inferred from homology"/>
<dbReference type="RefSeq" id="WP_073111839.1">
    <property type="nucleotide sequence ID" value="NZ_FQZY01000050.1"/>
</dbReference>
<evidence type="ECO:0000259" key="7">
    <source>
        <dbReference type="PROSITE" id="PS51935"/>
    </source>
</evidence>
<evidence type="ECO:0000256" key="5">
    <source>
        <dbReference type="SAM" id="MobiDB-lite"/>
    </source>
</evidence>
<evidence type="ECO:0000256" key="4">
    <source>
        <dbReference type="ARBA" id="ARBA00022807"/>
    </source>
</evidence>
<evidence type="ECO:0000256" key="2">
    <source>
        <dbReference type="ARBA" id="ARBA00022670"/>
    </source>
</evidence>
<evidence type="ECO:0000313" key="9">
    <source>
        <dbReference type="Proteomes" id="UP000184301"/>
    </source>
</evidence>
<keyword evidence="9" id="KW-1185">Reference proteome</keyword>
<dbReference type="GO" id="GO:0006508">
    <property type="term" value="P:proteolysis"/>
    <property type="evidence" value="ECO:0007669"/>
    <property type="project" value="UniProtKB-KW"/>
</dbReference>
<dbReference type="Pfam" id="PF00877">
    <property type="entry name" value="NLPC_P60"/>
    <property type="match status" value="1"/>
</dbReference>
<dbReference type="Gene3D" id="3.90.1720.10">
    <property type="entry name" value="endopeptidase domain like (from Nostoc punctiforme)"/>
    <property type="match status" value="1"/>
</dbReference>
<feature type="signal peptide" evidence="6">
    <location>
        <begin position="1"/>
        <end position="28"/>
    </location>
</feature>
<feature type="region of interest" description="Disordered" evidence="5">
    <location>
        <begin position="120"/>
        <end position="209"/>
    </location>
</feature>
<comment type="similarity">
    <text evidence="1">Belongs to the peptidase C40 family.</text>
</comment>
<dbReference type="OrthoDB" id="1734240at2"/>
<accession>A0A1M6SJU3</accession>
<gene>
    <name evidence="8" type="ORF">SAMN02745243_02963</name>
</gene>
<feature type="region of interest" description="Disordered" evidence="5">
    <location>
        <begin position="33"/>
        <end position="60"/>
    </location>
</feature>
<dbReference type="GO" id="GO:0008234">
    <property type="term" value="F:cysteine-type peptidase activity"/>
    <property type="evidence" value="ECO:0007669"/>
    <property type="project" value="UniProtKB-KW"/>
</dbReference>
<keyword evidence="6" id="KW-0732">Signal</keyword>
<feature type="compositionally biased region" description="Basic and acidic residues" evidence="5">
    <location>
        <begin position="124"/>
        <end position="171"/>
    </location>
</feature>
<dbReference type="InterPro" id="IPR000064">
    <property type="entry name" value="NLP_P60_dom"/>
</dbReference>
<dbReference type="PROSITE" id="PS51935">
    <property type="entry name" value="NLPC_P60"/>
    <property type="match status" value="1"/>
</dbReference>
<keyword evidence="4" id="KW-0788">Thiol protease</keyword>
<dbReference type="InterPro" id="IPR038765">
    <property type="entry name" value="Papain-like_cys_pep_sf"/>
</dbReference>
<evidence type="ECO:0000256" key="1">
    <source>
        <dbReference type="ARBA" id="ARBA00007074"/>
    </source>
</evidence>
<dbReference type="STRING" id="1121950.SAMN02745243_02963"/>
<protein>
    <submittedName>
        <fullName evidence="8">NlpC/P60 family protein</fullName>
    </submittedName>
</protein>
<evidence type="ECO:0000313" key="8">
    <source>
        <dbReference type="EMBL" id="SHK44963.1"/>
    </source>
</evidence>